<dbReference type="WBParaSite" id="DME_0000137601-mRNA-1">
    <property type="protein sequence ID" value="DME_0000137601-mRNA-1"/>
    <property type="gene ID" value="DME_0000137601"/>
</dbReference>
<keyword evidence="3 6" id="KW-1133">Transmembrane helix</keyword>
<keyword evidence="5" id="KW-0539">Nucleus</keyword>
<dbReference type="PANTHER" id="PTHR13428:SF12">
    <property type="entry name" value="INNER NUCLEAR MEMBRANE PROTEIN MAN1"/>
    <property type="match status" value="1"/>
</dbReference>
<evidence type="ECO:0000256" key="2">
    <source>
        <dbReference type="ARBA" id="ARBA00022692"/>
    </source>
</evidence>
<evidence type="ECO:0000313" key="7">
    <source>
        <dbReference type="Proteomes" id="UP000038040"/>
    </source>
</evidence>
<dbReference type="InterPro" id="IPR052277">
    <property type="entry name" value="INM_ESCRT-Associated"/>
</dbReference>
<protein>
    <submittedName>
        <fullName evidence="8">RSN1_TM domain-containing protein</fullName>
    </submittedName>
</protein>
<dbReference type="GO" id="GO:0030514">
    <property type="term" value="P:negative regulation of BMP signaling pathway"/>
    <property type="evidence" value="ECO:0007669"/>
    <property type="project" value="TreeGrafter"/>
</dbReference>
<evidence type="ECO:0000313" key="8">
    <source>
        <dbReference type="WBParaSite" id="DME_0000137601-mRNA-1"/>
    </source>
</evidence>
<dbReference type="PANTHER" id="PTHR13428">
    <property type="entry name" value="INNER NUCLEAR MEMBRANE PROTEIN MAN1 LEM DOMAIN CONTAINING PROTEIN"/>
    <property type="match status" value="1"/>
</dbReference>
<dbReference type="Proteomes" id="UP000038040">
    <property type="component" value="Unplaced"/>
</dbReference>
<comment type="subcellular location">
    <subcellularLocation>
        <location evidence="1">Nucleus inner membrane</location>
    </subcellularLocation>
</comment>
<evidence type="ECO:0000256" key="1">
    <source>
        <dbReference type="ARBA" id="ARBA00004540"/>
    </source>
</evidence>
<proteinExistence type="predicted"/>
<reference evidence="8" key="1">
    <citation type="submission" date="2017-02" db="UniProtKB">
        <authorList>
            <consortium name="WormBaseParasite"/>
        </authorList>
    </citation>
    <scope>IDENTIFICATION</scope>
</reference>
<keyword evidence="2 6" id="KW-0812">Transmembrane</keyword>
<sequence length="113" mass="13101">LNFISIYLGAAKDTFHFLYTYAVLPVAVTALNIIRDSNERGEIYVAEPHVRDKLIPPSKSLEWRRWQEAVKFINLNESRVCTERRVINGVECSVWRWIPAKKTGWQGNGTSFF</sequence>
<dbReference type="InterPro" id="IPR041885">
    <property type="entry name" value="MAN1_winged_helix_dom"/>
</dbReference>
<accession>A0A0N4U3R5</accession>
<name>A0A0N4U3R5_DRAME</name>
<dbReference type="GO" id="GO:0005637">
    <property type="term" value="C:nuclear inner membrane"/>
    <property type="evidence" value="ECO:0007669"/>
    <property type="project" value="UniProtKB-SubCell"/>
</dbReference>
<dbReference type="GO" id="GO:0031490">
    <property type="term" value="F:chromatin DNA binding"/>
    <property type="evidence" value="ECO:0007669"/>
    <property type="project" value="TreeGrafter"/>
</dbReference>
<keyword evidence="4 6" id="KW-0472">Membrane</keyword>
<organism evidence="7 8">
    <name type="scientific">Dracunculus medinensis</name>
    <name type="common">Guinea worm</name>
    <dbReference type="NCBI Taxonomy" id="318479"/>
    <lineage>
        <taxon>Eukaryota</taxon>
        <taxon>Metazoa</taxon>
        <taxon>Ecdysozoa</taxon>
        <taxon>Nematoda</taxon>
        <taxon>Chromadorea</taxon>
        <taxon>Rhabditida</taxon>
        <taxon>Spirurina</taxon>
        <taxon>Dracunculoidea</taxon>
        <taxon>Dracunculidae</taxon>
        <taxon>Dracunculus</taxon>
    </lineage>
</organism>
<dbReference type="AlphaFoldDB" id="A0A0N4U3R5"/>
<evidence type="ECO:0000256" key="3">
    <source>
        <dbReference type="ARBA" id="ARBA00022989"/>
    </source>
</evidence>
<dbReference type="GO" id="GO:0006998">
    <property type="term" value="P:nuclear envelope organization"/>
    <property type="evidence" value="ECO:0007669"/>
    <property type="project" value="TreeGrafter"/>
</dbReference>
<evidence type="ECO:0000256" key="5">
    <source>
        <dbReference type="ARBA" id="ARBA00023242"/>
    </source>
</evidence>
<feature type="transmembrane region" description="Helical" evidence="6">
    <location>
        <begin position="15"/>
        <end position="34"/>
    </location>
</feature>
<evidence type="ECO:0000256" key="6">
    <source>
        <dbReference type="SAM" id="Phobius"/>
    </source>
</evidence>
<evidence type="ECO:0000256" key="4">
    <source>
        <dbReference type="ARBA" id="ARBA00023136"/>
    </source>
</evidence>
<dbReference type="Gene3D" id="1.10.10.1180">
    <property type="entry name" value="MAN1, winged-helix domain"/>
    <property type="match status" value="1"/>
</dbReference>